<dbReference type="AlphaFoldDB" id="A0A6J3QTL4"/>
<dbReference type="RefSeq" id="XP_033705519.1">
    <property type="nucleotide sequence ID" value="XM_033849628.1"/>
</dbReference>
<protein>
    <submittedName>
        <fullName evidence="3">Formin-like protein 20</fullName>
    </submittedName>
</protein>
<keyword evidence="2" id="KW-1185">Reference proteome</keyword>
<accession>A0A6J3QTL4</accession>
<feature type="region of interest" description="Disordered" evidence="1">
    <location>
        <begin position="1"/>
        <end position="175"/>
    </location>
</feature>
<reference evidence="3" key="1">
    <citation type="submission" date="2025-08" db="UniProtKB">
        <authorList>
            <consortium name="RefSeq"/>
        </authorList>
    </citation>
    <scope>IDENTIFICATION</scope>
    <source>
        <tissue evidence="3">Spleen</tissue>
    </source>
</reference>
<evidence type="ECO:0000256" key="1">
    <source>
        <dbReference type="SAM" id="MobiDB-lite"/>
    </source>
</evidence>
<gene>
    <name evidence="3" type="primary">LOC109548111</name>
</gene>
<proteinExistence type="predicted"/>
<evidence type="ECO:0000313" key="3">
    <source>
        <dbReference type="RefSeq" id="XP_033705519.1"/>
    </source>
</evidence>
<dbReference type="Proteomes" id="UP000245320">
    <property type="component" value="Chromosome 2"/>
</dbReference>
<name>A0A6J3QTL4_TURTR</name>
<dbReference type="GeneID" id="109548111"/>
<sequence>MVKDLEQKTALGKGFPDSNIGFHFPSRAAAAARPRRRGEPCEARAPRPAPPEAGPELCGKLGRAVPPLGGATSPAPPLLRGRGETRQRRLGFPPAPQPPPRSLERRHVAARPAPPSPPRTHGAAAVGPASSCLAGSRPARSRPAGRPAIPMGTAPRSGLARAGPQRPGLPPGPGRRPCCGERPWWAASEPGRSCSGRGPGSLHVPLPGRGGLQDCKLQQVVEDAALAESAGKTPALGAPHPTQPAPHRVITVITPLYSPRDCECLEGSFCVSPGGNFIYTKMYLILY</sequence>
<evidence type="ECO:0000313" key="2">
    <source>
        <dbReference type="Proteomes" id="UP000245320"/>
    </source>
</evidence>
<organism evidence="2 3">
    <name type="scientific">Tursiops truncatus</name>
    <name type="common">Atlantic bottle-nosed dolphin</name>
    <name type="synonym">Delphinus truncatus</name>
    <dbReference type="NCBI Taxonomy" id="9739"/>
    <lineage>
        <taxon>Eukaryota</taxon>
        <taxon>Metazoa</taxon>
        <taxon>Chordata</taxon>
        <taxon>Craniata</taxon>
        <taxon>Vertebrata</taxon>
        <taxon>Euteleostomi</taxon>
        <taxon>Mammalia</taxon>
        <taxon>Eutheria</taxon>
        <taxon>Laurasiatheria</taxon>
        <taxon>Artiodactyla</taxon>
        <taxon>Whippomorpha</taxon>
        <taxon>Cetacea</taxon>
        <taxon>Odontoceti</taxon>
        <taxon>Delphinidae</taxon>
        <taxon>Tursiops</taxon>
    </lineage>
</organism>
<feature type="compositionally biased region" description="Low complexity" evidence="1">
    <location>
        <begin position="134"/>
        <end position="150"/>
    </location>
</feature>
<dbReference type="InParanoid" id="A0A6J3QTL4"/>